<dbReference type="InterPro" id="IPR045562">
    <property type="entry name" value="RecG_dom3_C"/>
</dbReference>
<accession>A0A0P6XS89</accession>
<dbReference type="PATRIC" id="fig|869279.4.peg.2442"/>
<evidence type="ECO:0000256" key="15">
    <source>
        <dbReference type="RuleBase" id="RU363016"/>
    </source>
</evidence>
<evidence type="ECO:0000256" key="10">
    <source>
        <dbReference type="ARBA" id="ARBA00023204"/>
    </source>
</evidence>
<dbReference type="RefSeq" id="WP_054521690.1">
    <property type="nucleotide sequence ID" value="NZ_LGKO01000004.1"/>
</dbReference>
<evidence type="ECO:0000256" key="5">
    <source>
        <dbReference type="ARBA" id="ARBA00022801"/>
    </source>
</evidence>
<evidence type="ECO:0000313" key="20">
    <source>
        <dbReference type="Proteomes" id="UP000050544"/>
    </source>
</evidence>
<dbReference type="PANTHER" id="PTHR47964:SF1">
    <property type="entry name" value="ATP-DEPENDENT DNA HELICASE HOMOLOG RECG, CHLOROPLASTIC"/>
    <property type="match status" value="1"/>
</dbReference>
<dbReference type="InterPro" id="IPR004609">
    <property type="entry name" value="ATP-dep_DNA_helicase_RecG"/>
</dbReference>
<dbReference type="GO" id="GO:0006310">
    <property type="term" value="P:DNA recombination"/>
    <property type="evidence" value="ECO:0007669"/>
    <property type="project" value="UniProtKB-UniRule"/>
</dbReference>
<protein>
    <recommendedName>
        <fullName evidence="2 15">ATP-dependent DNA helicase RecG</fullName>
        <ecNumber evidence="13 15">5.6.2.4</ecNumber>
    </recommendedName>
</protein>
<dbReference type="InterPro" id="IPR012340">
    <property type="entry name" value="NA-bd_OB-fold"/>
</dbReference>
<feature type="region of interest" description="Disordered" evidence="16">
    <location>
        <begin position="87"/>
        <end position="128"/>
    </location>
</feature>
<evidence type="ECO:0000259" key="18">
    <source>
        <dbReference type="PROSITE" id="PS51194"/>
    </source>
</evidence>
<dbReference type="GO" id="GO:0005524">
    <property type="term" value="F:ATP binding"/>
    <property type="evidence" value="ECO:0007669"/>
    <property type="project" value="UniProtKB-KW"/>
</dbReference>
<sequence>MLPALQKLQKFIKLEAERGYDNRAVLGGLDKIIPLWQQEARENGVPEPLIQEVTRCLERYASLSPEERADCLQALLEKIDVPESFGPTDSTPHETQAVNIAPTPTVNGGRNRGPRRSAPRTYSLSTDSLPAHGLKAPLTVLPGIGPRYAQTLRQLGLETLEDLLYYFPRRYDDYSRLKPINRLRYGEEVTVIGTVQSVNNRDTRGGRLNLTEVIVSDGTAALRVNWFNQPWLAKSITPGMQIVLSGRVDMYLGRLVMNSPEWEPLEQEHLHTNRIVPVYPLTAKVTQKMLRRIMYQTVTFWAPRIQDYLPEWVRQAGELVPLSHALLNVHFPESQDDLKAAQDRLAFDELFLLQLGVLQQKRAWQANTATIFEAPEAWLEEIIANLPFELTNAQRRVLEEIRQDLRAGRPMNRLLQGDVGSGKTIVAALAVAIVTRAGAQAAFMAPTSILAEQHYRNLLKLLADSERGTPVLPAGNIRLLVGDTPETEKEEIRAGLADGSIKLVIGTHALIEDPVTFANLQLVIIDEQHRFGVEQRAALRLKGHNPHLLVMTATPIPRSLALTIYGDLDLSVMDEMPRGRQPVETHLLSPLERERAYSLIRSQVEKGYQAFIIYPLIEKGQNDETRAAVEEHERLQREIFPDLRLGLLHGRLPPAEKERIMRAFRNGEFHILVSTSVVEVGVDVPNATVMLIEGANRFGLAQLHQFRGRVGRGNAKSYCLLIPETNDDVENERLLAMVETNDGFVLAERDLQQRGPGEFLGTRQAGYSELRMASLANVHLIEKARRLAQTLFENDPDLSHPEHQPLRLNFERFWQGGRGDIS</sequence>
<keyword evidence="4 15" id="KW-0227">DNA damage</keyword>
<dbReference type="EMBL" id="LGKO01000004">
    <property type="protein sequence ID" value="KPL83271.1"/>
    <property type="molecule type" value="Genomic_DNA"/>
</dbReference>
<dbReference type="Pfam" id="PF00271">
    <property type="entry name" value="Helicase_C"/>
    <property type="match status" value="1"/>
</dbReference>
<dbReference type="Gene3D" id="3.40.50.300">
    <property type="entry name" value="P-loop containing nucleotide triphosphate hydrolases"/>
    <property type="match status" value="2"/>
</dbReference>
<evidence type="ECO:0000256" key="7">
    <source>
        <dbReference type="ARBA" id="ARBA00022840"/>
    </source>
</evidence>
<dbReference type="EC" id="5.6.2.4" evidence="13 15"/>
<comment type="catalytic activity">
    <reaction evidence="12 15">
        <text>Couples ATP hydrolysis with the unwinding of duplex DNA by translocating in the 3'-5' direction.</text>
        <dbReference type="EC" id="5.6.2.4"/>
    </reaction>
</comment>
<evidence type="ECO:0000256" key="9">
    <source>
        <dbReference type="ARBA" id="ARBA00023172"/>
    </source>
</evidence>
<feature type="domain" description="Helicase ATP-binding" evidence="17">
    <location>
        <begin position="404"/>
        <end position="573"/>
    </location>
</feature>
<feature type="domain" description="Helicase C-terminal" evidence="18">
    <location>
        <begin position="592"/>
        <end position="752"/>
    </location>
</feature>
<dbReference type="InterPro" id="IPR014001">
    <property type="entry name" value="Helicase_ATP-bd"/>
</dbReference>
<dbReference type="Gene3D" id="2.40.50.140">
    <property type="entry name" value="Nucleic acid-binding proteins"/>
    <property type="match status" value="1"/>
</dbReference>
<evidence type="ECO:0000256" key="2">
    <source>
        <dbReference type="ARBA" id="ARBA00017846"/>
    </source>
</evidence>
<dbReference type="SMART" id="SM00490">
    <property type="entry name" value="HELICc"/>
    <property type="match status" value="1"/>
</dbReference>
<name>A0A0P6XS89_9CHLR</name>
<dbReference type="CDD" id="cd17992">
    <property type="entry name" value="DEXHc_RecG"/>
    <property type="match status" value="1"/>
</dbReference>
<dbReference type="SMART" id="SM00487">
    <property type="entry name" value="DEXDc"/>
    <property type="match status" value="1"/>
</dbReference>
<keyword evidence="3 15" id="KW-0547">Nucleotide-binding</keyword>
<dbReference type="SUPFAM" id="SSF52540">
    <property type="entry name" value="P-loop containing nucleoside triphosphate hydrolases"/>
    <property type="match status" value="2"/>
</dbReference>
<evidence type="ECO:0000256" key="13">
    <source>
        <dbReference type="ARBA" id="ARBA00034808"/>
    </source>
</evidence>
<dbReference type="STRING" id="869279.SE15_08555"/>
<dbReference type="NCBIfam" id="TIGR00643">
    <property type="entry name" value="recG"/>
    <property type="match status" value="1"/>
</dbReference>
<dbReference type="InterPro" id="IPR001650">
    <property type="entry name" value="Helicase_C-like"/>
</dbReference>
<comment type="similarity">
    <text evidence="1 15">Belongs to the helicase family. RecG subfamily.</text>
</comment>
<dbReference type="PROSITE" id="PS51194">
    <property type="entry name" value="HELICASE_CTER"/>
    <property type="match status" value="1"/>
</dbReference>
<feature type="compositionally biased region" description="Polar residues" evidence="16">
    <location>
        <begin position="87"/>
        <end position="108"/>
    </location>
</feature>
<dbReference type="SUPFAM" id="SSF50249">
    <property type="entry name" value="Nucleic acid-binding proteins"/>
    <property type="match status" value="1"/>
</dbReference>
<dbReference type="PROSITE" id="PS51192">
    <property type="entry name" value="HELICASE_ATP_BIND_1"/>
    <property type="match status" value="1"/>
</dbReference>
<dbReference type="Pfam" id="PF19833">
    <property type="entry name" value="RecG_dom3_C"/>
    <property type="match status" value="1"/>
</dbReference>
<dbReference type="InterPro" id="IPR047112">
    <property type="entry name" value="RecG/Mfd"/>
</dbReference>
<evidence type="ECO:0000256" key="8">
    <source>
        <dbReference type="ARBA" id="ARBA00023125"/>
    </source>
</evidence>
<gene>
    <name evidence="19" type="ORF">SE15_08555</name>
</gene>
<evidence type="ECO:0000256" key="16">
    <source>
        <dbReference type="SAM" id="MobiDB-lite"/>
    </source>
</evidence>
<dbReference type="Proteomes" id="UP000050544">
    <property type="component" value="Unassembled WGS sequence"/>
</dbReference>
<dbReference type="InterPro" id="IPR027417">
    <property type="entry name" value="P-loop_NTPase"/>
</dbReference>
<organism evidence="19 20">
    <name type="scientific">Thermanaerothrix daxensis</name>
    <dbReference type="NCBI Taxonomy" id="869279"/>
    <lineage>
        <taxon>Bacteria</taxon>
        <taxon>Bacillati</taxon>
        <taxon>Chloroflexota</taxon>
        <taxon>Anaerolineae</taxon>
        <taxon>Anaerolineales</taxon>
        <taxon>Anaerolineaceae</taxon>
        <taxon>Thermanaerothrix</taxon>
    </lineage>
</organism>
<keyword evidence="20" id="KW-1185">Reference proteome</keyword>
<keyword evidence="8" id="KW-0238">DNA-binding</keyword>
<keyword evidence="5 15" id="KW-0378">Hydrolase</keyword>
<evidence type="ECO:0000256" key="3">
    <source>
        <dbReference type="ARBA" id="ARBA00022741"/>
    </source>
</evidence>
<keyword evidence="9 15" id="KW-0233">DNA recombination</keyword>
<keyword evidence="7 15" id="KW-0067">ATP-binding</keyword>
<evidence type="ECO:0000313" key="19">
    <source>
        <dbReference type="EMBL" id="KPL83271.1"/>
    </source>
</evidence>
<dbReference type="GO" id="GO:0016887">
    <property type="term" value="F:ATP hydrolysis activity"/>
    <property type="evidence" value="ECO:0007669"/>
    <property type="project" value="RHEA"/>
</dbReference>
<evidence type="ECO:0000256" key="12">
    <source>
        <dbReference type="ARBA" id="ARBA00034617"/>
    </source>
</evidence>
<dbReference type="PANTHER" id="PTHR47964">
    <property type="entry name" value="ATP-DEPENDENT DNA HELICASE HOMOLOG RECG, CHLOROPLASTIC"/>
    <property type="match status" value="1"/>
</dbReference>
<dbReference type="CDD" id="cd04488">
    <property type="entry name" value="RecG_wedge_OBF"/>
    <property type="match status" value="1"/>
</dbReference>
<dbReference type="OrthoDB" id="9804325at2"/>
<evidence type="ECO:0000256" key="14">
    <source>
        <dbReference type="ARBA" id="ARBA00048988"/>
    </source>
</evidence>
<keyword evidence="10 15" id="KW-0234">DNA repair</keyword>
<keyword evidence="11" id="KW-0413">Isomerase</keyword>
<comment type="catalytic activity">
    <reaction evidence="14 15">
        <text>ATP + H2O = ADP + phosphate + H(+)</text>
        <dbReference type="Rhea" id="RHEA:13065"/>
        <dbReference type="ChEBI" id="CHEBI:15377"/>
        <dbReference type="ChEBI" id="CHEBI:15378"/>
        <dbReference type="ChEBI" id="CHEBI:30616"/>
        <dbReference type="ChEBI" id="CHEBI:43474"/>
        <dbReference type="ChEBI" id="CHEBI:456216"/>
        <dbReference type="EC" id="5.6.2.4"/>
    </reaction>
</comment>
<dbReference type="GO" id="GO:0006281">
    <property type="term" value="P:DNA repair"/>
    <property type="evidence" value="ECO:0007669"/>
    <property type="project" value="UniProtKB-UniRule"/>
</dbReference>
<reference evidence="19 20" key="1">
    <citation type="submission" date="2015-07" db="EMBL/GenBank/DDBJ databases">
        <title>Whole genome sequence of Thermanaerothrix daxensis DSM 23592.</title>
        <authorList>
            <person name="Hemp J."/>
            <person name="Ward L.M."/>
            <person name="Pace L.A."/>
            <person name="Fischer W.W."/>
        </authorList>
    </citation>
    <scope>NUCLEOTIDE SEQUENCE [LARGE SCALE GENOMIC DNA]</scope>
    <source>
        <strain evidence="19 20">GNS-1</strain>
    </source>
</reference>
<dbReference type="Pfam" id="PF00270">
    <property type="entry name" value="DEAD"/>
    <property type="match status" value="1"/>
</dbReference>
<comment type="caution">
    <text evidence="19">The sequence shown here is derived from an EMBL/GenBank/DDBJ whole genome shotgun (WGS) entry which is preliminary data.</text>
</comment>
<dbReference type="GO" id="GO:0003677">
    <property type="term" value="F:DNA binding"/>
    <property type="evidence" value="ECO:0007669"/>
    <property type="project" value="UniProtKB-KW"/>
</dbReference>
<evidence type="ECO:0000259" key="17">
    <source>
        <dbReference type="PROSITE" id="PS51192"/>
    </source>
</evidence>
<dbReference type="NCBIfam" id="NF008165">
    <property type="entry name" value="PRK10917.1-3"/>
    <property type="match status" value="1"/>
</dbReference>
<evidence type="ECO:0000256" key="6">
    <source>
        <dbReference type="ARBA" id="ARBA00022806"/>
    </source>
</evidence>
<dbReference type="InterPro" id="IPR011545">
    <property type="entry name" value="DEAD/DEAH_box_helicase_dom"/>
</dbReference>
<dbReference type="GO" id="GO:0043138">
    <property type="term" value="F:3'-5' DNA helicase activity"/>
    <property type="evidence" value="ECO:0007669"/>
    <property type="project" value="UniProtKB-EC"/>
</dbReference>
<evidence type="ECO:0000256" key="1">
    <source>
        <dbReference type="ARBA" id="ARBA00007504"/>
    </source>
</evidence>
<dbReference type="InterPro" id="IPR033454">
    <property type="entry name" value="RecG_wedge"/>
</dbReference>
<evidence type="ECO:0000256" key="4">
    <source>
        <dbReference type="ARBA" id="ARBA00022763"/>
    </source>
</evidence>
<proteinExistence type="inferred from homology"/>
<dbReference type="NCBIfam" id="NF008168">
    <property type="entry name" value="PRK10917.2-2"/>
    <property type="match status" value="1"/>
</dbReference>
<evidence type="ECO:0000256" key="11">
    <source>
        <dbReference type="ARBA" id="ARBA00023235"/>
    </source>
</evidence>
<dbReference type="AlphaFoldDB" id="A0A0P6XS89"/>
<keyword evidence="6 15" id="KW-0347">Helicase</keyword>
<dbReference type="Pfam" id="PF17191">
    <property type="entry name" value="RecG_wedge"/>
    <property type="match status" value="1"/>
</dbReference>
<comment type="function">
    <text evidence="15">Plays a critical role in recombination and DNA repair. Helps process Holliday junction intermediates to mature products by catalyzing branch migration. Has replication fork regression activity, unwinds stalled or blocked replication forks to make a HJ that can be resolved. Has a DNA unwinding activity characteristic of a DNA helicase with 3'-5' polarity.</text>
</comment>